<dbReference type="PANTHER" id="PTHR30352">
    <property type="entry name" value="PYRUVATE FORMATE-LYASE-ACTIVATING ENZYME"/>
    <property type="match status" value="1"/>
</dbReference>
<keyword evidence="2" id="KW-0004">4Fe-4S</keyword>
<accession>A0ABU5IG97</accession>
<dbReference type="InterPro" id="IPR013785">
    <property type="entry name" value="Aldolase_TIM"/>
</dbReference>
<evidence type="ECO:0000256" key="5">
    <source>
        <dbReference type="ARBA" id="ARBA00023004"/>
    </source>
</evidence>
<keyword evidence="6" id="KW-0411">Iron-sulfur</keyword>
<dbReference type="Pfam" id="PF04055">
    <property type="entry name" value="Radical_SAM"/>
    <property type="match status" value="1"/>
</dbReference>
<dbReference type="Proteomes" id="UP001293718">
    <property type="component" value="Unassembled WGS sequence"/>
</dbReference>
<dbReference type="CDD" id="cd01335">
    <property type="entry name" value="Radical_SAM"/>
    <property type="match status" value="1"/>
</dbReference>
<gene>
    <name evidence="8" type="ORF">SM757_15370</name>
</gene>
<protein>
    <submittedName>
        <fullName evidence="8">Anaerobic ribonucleoside-triphosphate reductase activating protein</fullName>
    </submittedName>
</protein>
<evidence type="ECO:0000256" key="4">
    <source>
        <dbReference type="ARBA" id="ARBA00022723"/>
    </source>
</evidence>
<dbReference type="PROSITE" id="PS51918">
    <property type="entry name" value="RADICAL_SAM"/>
    <property type="match status" value="1"/>
</dbReference>
<reference evidence="8 9" key="1">
    <citation type="submission" date="2023-11" db="EMBL/GenBank/DDBJ databases">
        <title>Draft genome of Azohydromonas lata strain H1 (DSM1123), a polyhydroxyalkanoate producer.</title>
        <authorList>
            <person name="Traversa D."/>
            <person name="D'Addabbo P."/>
            <person name="Pazzani C."/>
            <person name="Manzari C."/>
            <person name="Chiara M."/>
            <person name="Scrascia M."/>
        </authorList>
    </citation>
    <scope>NUCLEOTIDE SEQUENCE [LARGE SCALE GENOMIC DNA]</scope>
    <source>
        <strain evidence="8 9">H1</strain>
    </source>
</reference>
<dbReference type="EMBL" id="JAXOJX010000024">
    <property type="protein sequence ID" value="MDZ5457958.1"/>
    <property type="molecule type" value="Genomic_DNA"/>
</dbReference>
<feature type="domain" description="Radical SAM core" evidence="7">
    <location>
        <begin position="16"/>
        <end position="226"/>
    </location>
</feature>
<evidence type="ECO:0000256" key="2">
    <source>
        <dbReference type="ARBA" id="ARBA00022485"/>
    </source>
</evidence>
<evidence type="ECO:0000256" key="3">
    <source>
        <dbReference type="ARBA" id="ARBA00022691"/>
    </source>
</evidence>
<keyword evidence="9" id="KW-1185">Reference proteome</keyword>
<dbReference type="Gene3D" id="3.20.20.70">
    <property type="entry name" value="Aldolase class I"/>
    <property type="match status" value="1"/>
</dbReference>
<dbReference type="InterPro" id="IPR034457">
    <property type="entry name" value="Organic_radical-activating"/>
</dbReference>
<dbReference type="SUPFAM" id="SSF102114">
    <property type="entry name" value="Radical SAM enzymes"/>
    <property type="match status" value="1"/>
</dbReference>
<dbReference type="SFLD" id="SFLDG01094">
    <property type="entry name" value="Uncharacterised_Radical_SAM_Su"/>
    <property type="match status" value="1"/>
</dbReference>
<keyword evidence="3" id="KW-0949">S-adenosyl-L-methionine</keyword>
<evidence type="ECO:0000313" key="9">
    <source>
        <dbReference type="Proteomes" id="UP001293718"/>
    </source>
</evidence>
<dbReference type="NCBIfam" id="TIGR02495">
    <property type="entry name" value="NrdG2"/>
    <property type="match status" value="1"/>
</dbReference>
<dbReference type="SFLD" id="SFLDS00029">
    <property type="entry name" value="Radical_SAM"/>
    <property type="match status" value="1"/>
</dbReference>
<evidence type="ECO:0000313" key="8">
    <source>
        <dbReference type="EMBL" id="MDZ5457958.1"/>
    </source>
</evidence>
<organism evidence="8 9">
    <name type="scientific">Azohydromonas lata</name>
    <dbReference type="NCBI Taxonomy" id="45677"/>
    <lineage>
        <taxon>Bacteria</taxon>
        <taxon>Pseudomonadati</taxon>
        <taxon>Pseudomonadota</taxon>
        <taxon>Betaproteobacteria</taxon>
        <taxon>Burkholderiales</taxon>
        <taxon>Sphaerotilaceae</taxon>
        <taxon>Azohydromonas</taxon>
    </lineage>
</organism>
<dbReference type="InterPro" id="IPR007197">
    <property type="entry name" value="rSAM"/>
</dbReference>
<comment type="cofactor">
    <cofactor evidence="1">
        <name>[4Fe-4S] cluster</name>
        <dbReference type="ChEBI" id="CHEBI:49883"/>
    </cofactor>
</comment>
<evidence type="ECO:0000256" key="6">
    <source>
        <dbReference type="ARBA" id="ARBA00023014"/>
    </source>
</evidence>
<evidence type="ECO:0000259" key="7">
    <source>
        <dbReference type="PROSITE" id="PS51918"/>
    </source>
</evidence>
<keyword evidence="5" id="KW-0408">Iron</keyword>
<dbReference type="PANTHER" id="PTHR30352:SF13">
    <property type="entry name" value="GLYCYL-RADICAL ENZYME ACTIVATING ENZYME YJJW-RELATED"/>
    <property type="match status" value="1"/>
</dbReference>
<name>A0ABU5IG97_9BURK</name>
<comment type="caution">
    <text evidence="8">The sequence shown here is derived from an EMBL/GenBank/DDBJ whole genome shotgun (WGS) entry which is preliminary data.</text>
</comment>
<proteinExistence type="predicted"/>
<evidence type="ECO:0000256" key="1">
    <source>
        <dbReference type="ARBA" id="ARBA00001966"/>
    </source>
</evidence>
<keyword evidence="4" id="KW-0479">Metal-binding</keyword>
<dbReference type="RefSeq" id="WP_322466137.1">
    <property type="nucleotide sequence ID" value="NZ_JAXOJX010000024.1"/>
</dbReference>
<dbReference type="InterPro" id="IPR058240">
    <property type="entry name" value="rSAM_sf"/>
</dbReference>
<sequence>MSEVLLVGGFEPFSTTDWPGKLCAVVFVQGCPWRCGYCHNPGLQPRQRPEGTPHWRDILVFLEHRRGLLDGVVFSGGEPTIDPGLGDAITQVRDLGFQVGLHTAGIHTRRLISVLPQVDWIGLDLKAGEAAHDRITGVPGSARAGLDALTLVAGSGVEVEVRTTFDPGLLDDLDLLEMARTLRGTGVGQWTLQRRRWLQPEPHMAPPPSQRLLDEIGQLGLRIQLR</sequence>
<dbReference type="InterPro" id="IPR012840">
    <property type="entry name" value="NrdG2"/>
</dbReference>